<feature type="signal peptide" evidence="8">
    <location>
        <begin position="1"/>
        <end position="22"/>
    </location>
</feature>
<dbReference type="InterPro" id="IPR039426">
    <property type="entry name" value="TonB-dep_rcpt-like"/>
</dbReference>
<evidence type="ECO:0000256" key="7">
    <source>
        <dbReference type="PROSITE-ProRule" id="PRU01360"/>
    </source>
</evidence>
<keyword evidence="2 7" id="KW-0813">Transport</keyword>
<keyword evidence="6 7" id="KW-0998">Cell outer membrane</keyword>
<dbReference type="Gene3D" id="2.60.40.1120">
    <property type="entry name" value="Carboxypeptidase-like, regulatory domain"/>
    <property type="match status" value="1"/>
</dbReference>
<evidence type="ECO:0000259" key="9">
    <source>
        <dbReference type="Pfam" id="PF07715"/>
    </source>
</evidence>
<organism evidence="10 11">
    <name type="scientific">Chitinophaga filiformis</name>
    <name type="common">Myxococcus filiformis</name>
    <name type="synonym">Flexibacter filiformis</name>
    <dbReference type="NCBI Taxonomy" id="104663"/>
    <lineage>
        <taxon>Bacteria</taxon>
        <taxon>Pseudomonadati</taxon>
        <taxon>Bacteroidota</taxon>
        <taxon>Chitinophagia</taxon>
        <taxon>Chitinophagales</taxon>
        <taxon>Chitinophagaceae</taxon>
        <taxon>Chitinophaga</taxon>
    </lineage>
</organism>
<dbReference type="GO" id="GO:0009279">
    <property type="term" value="C:cell outer membrane"/>
    <property type="evidence" value="ECO:0007669"/>
    <property type="project" value="UniProtKB-SubCell"/>
</dbReference>
<keyword evidence="8" id="KW-0732">Signal</keyword>
<gene>
    <name evidence="10" type="ORF">SAMN04488121_102973</name>
</gene>
<dbReference type="Proteomes" id="UP000199045">
    <property type="component" value="Unassembled WGS sequence"/>
</dbReference>
<name>A0A1G7NWR4_CHIFI</name>
<dbReference type="Pfam" id="PF13620">
    <property type="entry name" value="CarboxypepD_reg"/>
    <property type="match status" value="1"/>
</dbReference>
<dbReference type="SUPFAM" id="SSF49464">
    <property type="entry name" value="Carboxypeptidase regulatory domain-like"/>
    <property type="match status" value="1"/>
</dbReference>
<proteinExistence type="inferred from homology"/>
<dbReference type="Gene3D" id="2.170.130.10">
    <property type="entry name" value="TonB-dependent receptor, plug domain"/>
    <property type="match status" value="1"/>
</dbReference>
<evidence type="ECO:0000256" key="6">
    <source>
        <dbReference type="ARBA" id="ARBA00023237"/>
    </source>
</evidence>
<dbReference type="OrthoDB" id="9768177at2"/>
<dbReference type="STRING" id="104663.SAMN04488121_102973"/>
<dbReference type="NCBIfam" id="TIGR04057">
    <property type="entry name" value="SusC_RagA_signa"/>
    <property type="match status" value="1"/>
</dbReference>
<feature type="domain" description="TonB-dependent receptor plug" evidence="9">
    <location>
        <begin position="215"/>
        <end position="333"/>
    </location>
</feature>
<keyword evidence="3 7" id="KW-1134">Transmembrane beta strand</keyword>
<protein>
    <submittedName>
        <fullName evidence="10">TonB-linked outer membrane protein, SusC/RagA family</fullName>
    </submittedName>
</protein>
<evidence type="ECO:0000256" key="1">
    <source>
        <dbReference type="ARBA" id="ARBA00004571"/>
    </source>
</evidence>
<dbReference type="Pfam" id="PF07715">
    <property type="entry name" value="Plug"/>
    <property type="match status" value="1"/>
</dbReference>
<comment type="similarity">
    <text evidence="7">Belongs to the TonB-dependent receptor family.</text>
</comment>
<evidence type="ECO:0000313" key="10">
    <source>
        <dbReference type="EMBL" id="SDF78444.1"/>
    </source>
</evidence>
<evidence type="ECO:0000313" key="11">
    <source>
        <dbReference type="Proteomes" id="UP000199045"/>
    </source>
</evidence>
<dbReference type="InterPro" id="IPR023997">
    <property type="entry name" value="TonB-dep_OMP_SusC/RagA_CS"/>
</dbReference>
<evidence type="ECO:0000256" key="3">
    <source>
        <dbReference type="ARBA" id="ARBA00022452"/>
    </source>
</evidence>
<dbReference type="SUPFAM" id="SSF56935">
    <property type="entry name" value="Porins"/>
    <property type="match status" value="1"/>
</dbReference>
<dbReference type="PROSITE" id="PS52016">
    <property type="entry name" value="TONB_DEPENDENT_REC_3"/>
    <property type="match status" value="1"/>
</dbReference>
<dbReference type="InterPro" id="IPR008969">
    <property type="entry name" value="CarboxyPept-like_regulatory"/>
</dbReference>
<evidence type="ECO:0000256" key="2">
    <source>
        <dbReference type="ARBA" id="ARBA00022448"/>
    </source>
</evidence>
<feature type="chain" id="PRO_5011712576" evidence="8">
    <location>
        <begin position="23"/>
        <end position="1190"/>
    </location>
</feature>
<dbReference type="InterPro" id="IPR036942">
    <property type="entry name" value="Beta-barrel_TonB_sf"/>
</dbReference>
<keyword evidence="4 7" id="KW-0812">Transmembrane</keyword>
<evidence type="ECO:0000256" key="4">
    <source>
        <dbReference type="ARBA" id="ARBA00022692"/>
    </source>
</evidence>
<dbReference type="AlphaFoldDB" id="A0A1G7NWR4"/>
<evidence type="ECO:0000256" key="8">
    <source>
        <dbReference type="SAM" id="SignalP"/>
    </source>
</evidence>
<dbReference type="NCBIfam" id="TIGR04056">
    <property type="entry name" value="OMP_RagA_SusC"/>
    <property type="match status" value="1"/>
</dbReference>
<dbReference type="InterPro" id="IPR012910">
    <property type="entry name" value="Plug_dom"/>
</dbReference>
<comment type="subcellular location">
    <subcellularLocation>
        <location evidence="1 7">Cell outer membrane</location>
        <topology evidence="1 7">Multi-pass membrane protein</topology>
    </subcellularLocation>
</comment>
<sequence>MNRRMLVVMCFLCVTLAQTLFAQQQVKLKAALDEVRAVYGTKFSYEEHLLDNVYVNFKRPLTKSAPIESVLKELLYNKGFLFLYVQENYYTIIKDNRRSQSQDAPAEDNTFHLPLPEYVQTITGTITDSEGRPLTGVTVIPEGRAVRTGVSSSSDGRYTIRLTEKTDALVFSFIGMVPVKMNIEGKDVINVQMQSDLHQLHEVNVVSTGYQTLPKERATGSFGQITQKDIKSVPSVNLMERLEGLVPGARFDQRNNKISIRGTNTLGATTGSTPLIVIDGFPAVEQDLTTRLNANTTGGAVLSRYNPEDIESITILKDAAATSIWGAKAANGVIVITTKKGRKNSSQLNFSSNLSTSAPANLDNLNRMTTPQYIELEKEMKDLGYFTDPLIWDNSWMTFNQNRPVSEALEWMFKADRGTATAQQRDSALSALGKLDNRKQIRDLLMQHATSQQYNLSFSGGGQNSTYYISTNYTKDVPVFRSNKGESYFVTANMSNELFNNRVTVNTGINYSYSSSVSNTAAVNAIGNSRLGLRPYEMLQDAAGNLIARSIDFRDEVAADFLSKGYLPWTYSPLQELNYGNTNTKENHFRFTAEVNTKLTKWASASVSGILQRNTGEDINLQELNSYDTRVLINTGTTIGSNGRLVYGVPFGGKMVNSNRTAFNYGLRGQLNVNKSWGNKYSLNALAGAEIREDQGSRYQQTRYGFDEDTYSSSSWDPSAYYQTVYGWTSTLGFSDGSITKSINRFLSYYGNAAFAMLNNRYIASASVRFDDFSLAGASRGKRARPLWSAGLKWDATAEDFMKDVTWLNKLNLRLTYGTGGSIPTSATNAAILSLRGLDPVTREPYGEVGSPANDKVSWELTKSWNLGIDLGFFHNRLSVSADAYRKKTSDILWTFPINSTYGWTSLQYNAASMKGHGYELGIRGEIIRSKHFSWASTFNFAYNTNEVTDSRFNPPTSSMAVNSSTPIVGMPTDYMYAYRWAGLDNKGRSQVYDKEGKIITADMGNNQITAKDLVYMGRTTPPYFGGFFNDFSYKSFTLGVRINYEMGHVFRRLSIENYPDYSTSNYLGLIGTQRDLALRWRKPGDEAFTNVPGLPNVTTNSSNRYKSSDLLVQSGSHIRLQQISLGYQVPSQLLSRMAVKSLGLSMSARNLGIIWKKNKAGVDPSYISSTNYNNLPPATSYFMSLNASF</sequence>
<dbReference type="InterPro" id="IPR023996">
    <property type="entry name" value="TonB-dep_OMP_SusC/RagA"/>
</dbReference>
<evidence type="ECO:0000256" key="5">
    <source>
        <dbReference type="ARBA" id="ARBA00023136"/>
    </source>
</evidence>
<dbReference type="Gene3D" id="2.40.170.20">
    <property type="entry name" value="TonB-dependent receptor, beta-barrel domain"/>
    <property type="match status" value="1"/>
</dbReference>
<keyword evidence="5 7" id="KW-0472">Membrane</keyword>
<reference evidence="10 11" key="1">
    <citation type="submission" date="2016-10" db="EMBL/GenBank/DDBJ databases">
        <authorList>
            <person name="de Groot N.N."/>
        </authorList>
    </citation>
    <scope>NUCLEOTIDE SEQUENCE [LARGE SCALE GENOMIC DNA]</scope>
    <source>
        <strain evidence="10 11">DSM 527</strain>
    </source>
</reference>
<accession>A0A1G7NWR4</accession>
<dbReference type="RefSeq" id="WP_089831755.1">
    <property type="nucleotide sequence ID" value="NZ_FNBN01000002.1"/>
</dbReference>
<dbReference type="InterPro" id="IPR037066">
    <property type="entry name" value="Plug_dom_sf"/>
</dbReference>
<dbReference type="EMBL" id="FNBN01000002">
    <property type="protein sequence ID" value="SDF78444.1"/>
    <property type="molecule type" value="Genomic_DNA"/>
</dbReference>